<evidence type="ECO:0000313" key="4">
    <source>
        <dbReference type="Proteomes" id="UP000243488"/>
    </source>
</evidence>
<dbReference type="PANTHER" id="PTHR30441:SF8">
    <property type="entry name" value="DUF748 DOMAIN-CONTAINING PROTEIN"/>
    <property type="match status" value="1"/>
</dbReference>
<dbReference type="AlphaFoldDB" id="A0A1V0B0U3"/>
<dbReference type="SUPFAM" id="SSF103088">
    <property type="entry name" value="OmpA-like"/>
    <property type="match status" value="2"/>
</dbReference>
<evidence type="ECO:0000256" key="2">
    <source>
        <dbReference type="SAM" id="Phobius"/>
    </source>
</evidence>
<feature type="region of interest" description="Disordered" evidence="1">
    <location>
        <begin position="330"/>
        <end position="355"/>
    </location>
</feature>
<dbReference type="Gene3D" id="3.30.1330.60">
    <property type="entry name" value="OmpA-like domain"/>
    <property type="match status" value="1"/>
</dbReference>
<evidence type="ECO:0000313" key="3">
    <source>
        <dbReference type="EMBL" id="AQZ93552.1"/>
    </source>
</evidence>
<keyword evidence="2" id="KW-0812">Transmembrane</keyword>
<dbReference type="GO" id="GO:0005886">
    <property type="term" value="C:plasma membrane"/>
    <property type="evidence" value="ECO:0007669"/>
    <property type="project" value="TreeGrafter"/>
</dbReference>
<feature type="transmembrane region" description="Helical" evidence="2">
    <location>
        <begin position="12"/>
        <end position="32"/>
    </location>
</feature>
<gene>
    <name evidence="3" type="ORF">BVH74_01670</name>
</gene>
<dbReference type="InterPro" id="IPR052894">
    <property type="entry name" value="AsmA-related"/>
</dbReference>
<dbReference type="STRING" id="1931241.BVH74_01670"/>
<reference evidence="3 4" key="1">
    <citation type="submission" date="2017-03" db="EMBL/GenBank/DDBJ databases">
        <title>Complete genome sequence of the novel DNRA strain Pseudomonas sp. S-6-2 isolated from Chinese polluted river sediment. Journal of Biotechnology.</title>
        <authorList>
            <person name="Li J."/>
            <person name="Xiang F."/>
            <person name="Wang L."/>
            <person name="Xi L."/>
            <person name="Liu J."/>
        </authorList>
    </citation>
    <scope>NUCLEOTIDE SEQUENCE [LARGE SCALE GENOMIC DNA]</scope>
    <source>
        <strain evidence="3 4">S-6-2</strain>
    </source>
</reference>
<dbReference type="RefSeq" id="WP_080048410.1">
    <property type="nucleotide sequence ID" value="NZ_CP020100.1"/>
</dbReference>
<dbReference type="Proteomes" id="UP000243488">
    <property type="component" value="Chromosome"/>
</dbReference>
<keyword evidence="4" id="KW-1185">Reference proteome</keyword>
<keyword evidence="2" id="KW-0472">Membrane</keyword>
<dbReference type="KEGG" id="ppha:BVH74_01670"/>
<dbReference type="PANTHER" id="PTHR30441">
    <property type="entry name" value="DUF748 DOMAIN-CONTAINING PROTEIN"/>
    <property type="match status" value="1"/>
</dbReference>
<accession>A0A1V0B0U3</accession>
<evidence type="ECO:0008006" key="5">
    <source>
        <dbReference type="Google" id="ProtNLM"/>
    </source>
</evidence>
<sequence length="962" mass="106864">MEERAKSIATKLLIALFLYCLLGFLLVPGIILHTLNHQLSKLALVPAKVRQVEFNPFTLELTLWHFHLGEPDSPQLAFRRLHANLQLKSLWSGALHLADVELERAHAEVLFNAQGTLNLTQLFELPASEPENDKPEQDGIFPLRIDRLSLISNSLHFQDLRPQEPVEFGYDALDLTLYNLSTLPEDRADMRLLAEGPYGAQLQWQGQVSLSPLGSTGQLQLSDIQFAPFWPYVLETIPLHLKDGQGEFSSHYQLDLAQGTELRLENAQLQVTNLALDSASAQPLLRLGNLEIDISQADLAAQQVLISRLASQDLEAWAAREADGELDWLKLLPSDNGTQPPAEQDHESSEASTTTRPWQLIVEQAQLSNYHLHLQDRQPEQPVALEVGPLNLTLSDFDSLSESPFNLVLDTGLGPQGQLKLQGQAGLNPISANLQTVLSDIDLRLSQSYIAPFINIDLRSGLLDSQLQIALNALEPLNLNVSGDARVRQLHVRDSARERDLLKWQQLSVEAIDYRSDRLKTGLIRIHQPYARLIINDDLSTNFSELLVPQPESTSSANDPGQPLAIQIAGIVIEDGSANFADFSLRPNFATALEQLNGRIGTLDNQRNLAASVNITGKVDRYAPVEIKGELTPFDPLNSLDIATTWRNLELTTLTPYSGKFAGYRIRKGRLNLDLHYRIQQGQLNAANKLLLEDLQLGERVDSSDAVNLPIRLAVALLKDTRGNIDIELPISGDLNNPEFSVMPIVWQTLRNLVLRATQAPFKFIAGLVGASDADLSQISFAPGSVELDTNALQALDTLANALNERPNLALEVEGTSAQDSDGQYIAERRLERAYQELWYQTLQSSGQAVPATAADLQVDDKQKPVLLEAIYRSELGQQPPEEWQELNREERSNQLREALLTYWGHSSQLLRRLAQLRANSIKDYLVDRAGLDAERIYMVDVSSATPATDGSIASLLHLDSR</sequence>
<proteinExistence type="predicted"/>
<keyword evidence="2" id="KW-1133">Transmembrane helix</keyword>
<dbReference type="Pfam" id="PF05359">
    <property type="entry name" value="DUF748"/>
    <property type="match status" value="2"/>
</dbReference>
<dbReference type="InterPro" id="IPR036737">
    <property type="entry name" value="OmpA-like_sf"/>
</dbReference>
<protein>
    <recommendedName>
        <fullName evidence="5">DUF748 domain-containing protein</fullName>
    </recommendedName>
</protein>
<dbReference type="EMBL" id="CP020100">
    <property type="protein sequence ID" value="AQZ93552.1"/>
    <property type="molecule type" value="Genomic_DNA"/>
</dbReference>
<dbReference type="InterPro" id="IPR008023">
    <property type="entry name" value="DUF748"/>
</dbReference>
<organism evidence="3 4">
    <name type="scientific">Halopseudomonas phragmitis</name>
    <dbReference type="NCBI Taxonomy" id="1931241"/>
    <lineage>
        <taxon>Bacteria</taxon>
        <taxon>Pseudomonadati</taxon>
        <taxon>Pseudomonadota</taxon>
        <taxon>Gammaproteobacteria</taxon>
        <taxon>Pseudomonadales</taxon>
        <taxon>Pseudomonadaceae</taxon>
        <taxon>Halopseudomonas</taxon>
    </lineage>
</organism>
<name>A0A1V0B0U3_9GAMM</name>
<dbReference type="GO" id="GO:0090313">
    <property type="term" value="P:regulation of protein targeting to membrane"/>
    <property type="evidence" value="ECO:0007669"/>
    <property type="project" value="TreeGrafter"/>
</dbReference>
<evidence type="ECO:0000256" key="1">
    <source>
        <dbReference type="SAM" id="MobiDB-lite"/>
    </source>
</evidence>